<feature type="compositionally biased region" description="Polar residues" evidence="1">
    <location>
        <begin position="190"/>
        <end position="200"/>
    </location>
</feature>
<evidence type="ECO:0000313" key="5">
    <source>
        <dbReference type="Proteomes" id="UP001374579"/>
    </source>
</evidence>
<feature type="compositionally biased region" description="Polar residues" evidence="1">
    <location>
        <begin position="68"/>
        <end position="86"/>
    </location>
</feature>
<sequence length="536" mass="58615">MRTKVLLLCVGVVVVSVVSASPTAARVTETNDQANTETPTNNNTISSHNNVTNASNNTANNPTESNVTQANADDSNSATTGSSGTEGQEDDKLPEGMSESLADFVMDMLKGQFSNGTKKTQVPPAPSATNANNTLATKSNATSGESADGISVRNGTDTGGTEKTATEGGEAENKTPHSSTDQWGDDDWSSTENFASTTKEPFSKGGKANCNVEADLNNYCIVDDLVNVYFRGDLTAKGLRSPIFDMDIVERLKSCPRGEWCLDNELDVFRDMMQRFAQGPLCEESMWECILNVMTQRGQCPDKEFMFVVDSADLMCELFADPPSEENEKRCFAHALAALHVTYADFLASDMSDVKPETDAPCDGYGYRMTKTYLCASTSCDALFDSRIAMEKFGRWEWFMNHVESRVVKCGLSDQDTCGALKDKPTTTDRTWFGMTSDYDWSGFTSTTPSTSTYYFSNDYPQAHAGKNGSPGLQNSTKDEDESLMMALSVASAVGLLFMVLGLVFWRRNRRRNLMYHRGDAYGKLAADEGPLLPRD</sequence>
<feature type="chain" id="PRO_5042871074" evidence="3">
    <location>
        <begin position="21"/>
        <end position="536"/>
    </location>
</feature>
<feature type="compositionally biased region" description="Polar residues" evidence="1">
    <location>
        <begin position="127"/>
        <end position="145"/>
    </location>
</feature>
<organism evidence="4 5">
    <name type="scientific">Littorina saxatilis</name>
    <dbReference type="NCBI Taxonomy" id="31220"/>
    <lineage>
        <taxon>Eukaryota</taxon>
        <taxon>Metazoa</taxon>
        <taxon>Spiralia</taxon>
        <taxon>Lophotrochozoa</taxon>
        <taxon>Mollusca</taxon>
        <taxon>Gastropoda</taxon>
        <taxon>Caenogastropoda</taxon>
        <taxon>Littorinimorpha</taxon>
        <taxon>Littorinoidea</taxon>
        <taxon>Littorinidae</taxon>
        <taxon>Littorina</taxon>
    </lineage>
</organism>
<feature type="compositionally biased region" description="Polar residues" evidence="1">
    <location>
        <begin position="30"/>
        <end position="48"/>
    </location>
</feature>
<accession>A0AAN9GJ51</accession>
<protein>
    <submittedName>
        <fullName evidence="4">Uncharacterized protein</fullName>
    </submittedName>
</protein>
<evidence type="ECO:0000256" key="1">
    <source>
        <dbReference type="SAM" id="MobiDB-lite"/>
    </source>
</evidence>
<dbReference type="AlphaFoldDB" id="A0AAN9GJ51"/>
<feature type="region of interest" description="Disordered" evidence="1">
    <location>
        <begin position="114"/>
        <end position="206"/>
    </location>
</feature>
<reference evidence="4 5" key="1">
    <citation type="submission" date="2024-02" db="EMBL/GenBank/DDBJ databases">
        <title>Chromosome-scale genome assembly of the rough periwinkle Littorina saxatilis.</title>
        <authorList>
            <person name="De Jode A."/>
            <person name="Faria R."/>
            <person name="Formenti G."/>
            <person name="Sims Y."/>
            <person name="Smith T.P."/>
            <person name="Tracey A."/>
            <person name="Wood J.M.D."/>
            <person name="Zagrodzka Z.B."/>
            <person name="Johannesson K."/>
            <person name="Butlin R.K."/>
            <person name="Leder E.H."/>
        </authorList>
    </citation>
    <scope>NUCLEOTIDE SEQUENCE [LARGE SCALE GENOMIC DNA]</scope>
    <source>
        <strain evidence="4">Snail1</strain>
        <tissue evidence="4">Muscle</tissue>
    </source>
</reference>
<comment type="caution">
    <text evidence="4">The sequence shown here is derived from an EMBL/GenBank/DDBJ whole genome shotgun (WGS) entry which is preliminary data.</text>
</comment>
<dbReference type="EMBL" id="JBAMIC010000003">
    <property type="protein sequence ID" value="KAK7110763.1"/>
    <property type="molecule type" value="Genomic_DNA"/>
</dbReference>
<evidence type="ECO:0000313" key="4">
    <source>
        <dbReference type="EMBL" id="KAK7110763.1"/>
    </source>
</evidence>
<feature type="compositionally biased region" description="Low complexity" evidence="1">
    <location>
        <begin position="155"/>
        <end position="168"/>
    </location>
</feature>
<feature type="compositionally biased region" description="Low complexity" evidence="1">
    <location>
        <begin position="49"/>
        <end position="67"/>
    </location>
</feature>
<evidence type="ECO:0000256" key="3">
    <source>
        <dbReference type="SAM" id="SignalP"/>
    </source>
</evidence>
<proteinExistence type="predicted"/>
<dbReference type="Proteomes" id="UP001374579">
    <property type="component" value="Unassembled WGS sequence"/>
</dbReference>
<name>A0AAN9GJ51_9CAEN</name>
<keyword evidence="3" id="KW-0732">Signal</keyword>
<gene>
    <name evidence="4" type="ORF">V1264_014585</name>
</gene>
<keyword evidence="2" id="KW-1133">Transmembrane helix</keyword>
<keyword evidence="2" id="KW-0472">Membrane</keyword>
<feature type="transmembrane region" description="Helical" evidence="2">
    <location>
        <begin position="484"/>
        <end position="506"/>
    </location>
</feature>
<feature type="region of interest" description="Disordered" evidence="1">
    <location>
        <begin position="28"/>
        <end position="95"/>
    </location>
</feature>
<evidence type="ECO:0000256" key="2">
    <source>
        <dbReference type="SAM" id="Phobius"/>
    </source>
</evidence>
<keyword evidence="5" id="KW-1185">Reference proteome</keyword>
<feature type="signal peptide" evidence="3">
    <location>
        <begin position="1"/>
        <end position="20"/>
    </location>
</feature>
<keyword evidence="2" id="KW-0812">Transmembrane</keyword>